<feature type="signal peptide" evidence="9">
    <location>
        <begin position="1"/>
        <end position="21"/>
    </location>
</feature>
<evidence type="ECO:0000259" key="10">
    <source>
        <dbReference type="PROSITE" id="PS50268"/>
    </source>
</evidence>
<evidence type="ECO:0000256" key="5">
    <source>
        <dbReference type="ARBA" id="ARBA00022989"/>
    </source>
</evidence>
<dbReference type="GO" id="GO:0005509">
    <property type="term" value="F:calcium ion binding"/>
    <property type="evidence" value="ECO:0007669"/>
    <property type="project" value="UniProtKB-UniRule"/>
</dbReference>
<dbReference type="GO" id="GO:0005886">
    <property type="term" value="C:plasma membrane"/>
    <property type="evidence" value="ECO:0007669"/>
    <property type="project" value="UniProtKB-SubCell"/>
</dbReference>
<dbReference type="PRINTS" id="PR00205">
    <property type="entry name" value="CADHERIN"/>
</dbReference>
<comment type="subcellular location">
    <subcellularLocation>
        <location evidence="1">Membrane</location>
    </subcellularLocation>
</comment>
<dbReference type="InterPro" id="IPR002126">
    <property type="entry name" value="Cadherin-like_dom"/>
</dbReference>
<dbReference type="PROSITE" id="PS00232">
    <property type="entry name" value="CADHERIN_1"/>
    <property type="match status" value="1"/>
</dbReference>
<evidence type="ECO:0000256" key="4">
    <source>
        <dbReference type="ARBA" id="ARBA00022837"/>
    </source>
</evidence>
<dbReference type="Pfam" id="PF00028">
    <property type="entry name" value="Cadherin"/>
    <property type="match status" value="1"/>
</dbReference>
<dbReference type="PROSITE" id="PS50268">
    <property type="entry name" value="CADHERIN_2"/>
    <property type="match status" value="1"/>
</dbReference>
<evidence type="ECO:0000256" key="2">
    <source>
        <dbReference type="ARBA" id="ARBA00022692"/>
    </source>
</evidence>
<feature type="chain" id="PRO_5040176033" description="Cadherin domain-containing protein" evidence="9">
    <location>
        <begin position="22"/>
        <end position="470"/>
    </location>
</feature>
<keyword evidence="4 7" id="KW-0106">Calcium</keyword>
<dbReference type="InterPro" id="IPR015919">
    <property type="entry name" value="Cadherin-like_sf"/>
</dbReference>
<evidence type="ECO:0000256" key="8">
    <source>
        <dbReference type="SAM" id="MobiDB-lite"/>
    </source>
</evidence>
<evidence type="ECO:0000313" key="12">
    <source>
        <dbReference type="Proteomes" id="UP001152759"/>
    </source>
</evidence>
<evidence type="ECO:0000313" key="11">
    <source>
        <dbReference type="EMBL" id="CAH0389756.1"/>
    </source>
</evidence>
<evidence type="ECO:0000256" key="7">
    <source>
        <dbReference type="PROSITE-ProRule" id="PRU00043"/>
    </source>
</evidence>
<dbReference type="Gene3D" id="2.60.40.60">
    <property type="entry name" value="Cadherins"/>
    <property type="match status" value="3"/>
</dbReference>
<dbReference type="PANTHER" id="PTHR24026">
    <property type="entry name" value="FAT ATYPICAL CADHERIN-RELATED"/>
    <property type="match status" value="1"/>
</dbReference>
<evidence type="ECO:0000256" key="9">
    <source>
        <dbReference type="SAM" id="SignalP"/>
    </source>
</evidence>
<proteinExistence type="predicted"/>
<keyword evidence="9" id="KW-0732">Signal</keyword>
<evidence type="ECO:0000256" key="1">
    <source>
        <dbReference type="ARBA" id="ARBA00004370"/>
    </source>
</evidence>
<dbReference type="SUPFAM" id="SSF49313">
    <property type="entry name" value="Cadherin-like"/>
    <property type="match status" value="2"/>
</dbReference>
<organism evidence="11 12">
    <name type="scientific">Bemisia tabaci</name>
    <name type="common">Sweetpotato whitefly</name>
    <name type="synonym">Aleurodes tabaci</name>
    <dbReference type="NCBI Taxonomy" id="7038"/>
    <lineage>
        <taxon>Eukaryota</taxon>
        <taxon>Metazoa</taxon>
        <taxon>Ecdysozoa</taxon>
        <taxon>Arthropoda</taxon>
        <taxon>Hexapoda</taxon>
        <taxon>Insecta</taxon>
        <taxon>Pterygota</taxon>
        <taxon>Neoptera</taxon>
        <taxon>Paraneoptera</taxon>
        <taxon>Hemiptera</taxon>
        <taxon>Sternorrhyncha</taxon>
        <taxon>Aleyrodoidea</taxon>
        <taxon>Aleyrodidae</taxon>
        <taxon>Aleyrodinae</taxon>
        <taxon>Bemisia</taxon>
    </lineage>
</organism>
<evidence type="ECO:0000256" key="3">
    <source>
        <dbReference type="ARBA" id="ARBA00022737"/>
    </source>
</evidence>
<feature type="region of interest" description="Disordered" evidence="8">
    <location>
        <begin position="24"/>
        <end position="43"/>
    </location>
</feature>
<keyword evidence="6" id="KW-0472">Membrane</keyword>
<feature type="domain" description="Cadherin" evidence="10">
    <location>
        <begin position="129"/>
        <end position="242"/>
    </location>
</feature>
<name>A0A9P0A9V8_BEMTA</name>
<dbReference type="AlphaFoldDB" id="A0A9P0A9V8"/>
<keyword evidence="2" id="KW-0812">Transmembrane</keyword>
<dbReference type="SMART" id="SM00112">
    <property type="entry name" value="CA"/>
    <property type="match status" value="1"/>
</dbReference>
<evidence type="ECO:0000256" key="6">
    <source>
        <dbReference type="ARBA" id="ARBA00023136"/>
    </source>
</evidence>
<keyword evidence="12" id="KW-1185">Reference proteome</keyword>
<keyword evidence="3" id="KW-0677">Repeat</keyword>
<reference evidence="11" key="1">
    <citation type="submission" date="2021-12" db="EMBL/GenBank/DDBJ databases">
        <authorList>
            <person name="King R."/>
        </authorList>
    </citation>
    <scope>NUCLEOTIDE SEQUENCE</scope>
</reference>
<dbReference type="EMBL" id="OU963866">
    <property type="protein sequence ID" value="CAH0389756.1"/>
    <property type="molecule type" value="Genomic_DNA"/>
</dbReference>
<accession>A0A9P0A9V8</accession>
<keyword evidence="5" id="KW-1133">Transmembrane helix</keyword>
<dbReference type="GO" id="GO:0007156">
    <property type="term" value="P:homophilic cell adhesion via plasma membrane adhesion molecules"/>
    <property type="evidence" value="ECO:0007669"/>
    <property type="project" value="InterPro"/>
</dbReference>
<dbReference type="CDD" id="cd11304">
    <property type="entry name" value="Cadherin_repeat"/>
    <property type="match status" value="2"/>
</dbReference>
<gene>
    <name evidence="11" type="ORF">BEMITA_LOCUS8551</name>
</gene>
<sequence length="470" mass="51844">MKCLDIVLAAALALCCPLAAASTPAAASPSPPPEQSSTPTVLPHDLHPGYSVEKFDTRDQFLNFRLLETGFSQFFTVLDNGMLMTTSDLTPLVNRPVKLVVLEESPNSTAVHTLQLYVMDRHDMIAFPVPSYDAAHVPENEPPNTRVLGIPPLQATGHTHGPVKYSIVAGNTNDSFRLRQVKIPAFNDSAYGVQLVTSRPLDRETQAAYTLTVQATDARGIDTATVQVHVDVEDVNDNAPVFSQKVYRFVVGGAPAKATTLDEPAAPIKRFAAVGRVSATDADGDRVAYRMAVPSKYIVIVPQTGDLILATEPTSDSGGLECELTIEAHDLRTPTRFSRHPAQVWVEFNIPSLEDEEELQLGNVTHHIEKRRVTRAVRPTKRIEFSEADGAAEGCVFQLEKETERESFKIRDENQWVHVEANGTVCVKKKWDYEELGQEKTIDFWVTITNSGNNGESPFSFIVQVLTFYE</sequence>
<dbReference type="InterPro" id="IPR020894">
    <property type="entry name" value="Cadherin_CS"/>
</dbReference>
<dbReference type="PANTHER" id="PTHR24026:SF126">
    <property type="entry name" value="PROTOCADHERIN FAT 4"/>
    <property type="match status" value="1"/>
</dbReference>
<protein>
    <recommendedName>
        <fullName evidence="10">Cadherin domain-containing protein</fullName>
    </recommendedName>
</protein>
<dbReference type="Proteomes" id="UP001152759">
    <property type="component" value="Chromosome 5"/>
</dbReference>